<organism evidence="1 2">
    <name type="scientific">Parasponia andersonii</name>
    <name type="common">Sponia andersonii</name>
    <dbReference type="NCBI Taxonomy" id="3476"/>
    <lineage>
        <taxon>Eukaryota</taxon>
        <taxon>Viridiplantae</taxon>
        <taxon>Streptophyta</taxon>
        <taxon>Embryophyta</taxon>
        <taxon>Tracheophyta</taxon>
        <taxon>Spermatophyta</taxon>
        <taxon>Magnoliopsida</taxon>
        <taxon>eudicotyledons</taxon>
        <taxon>Gunneridae</taxon>
        <taxon>Pentapetalae</taxon>
        <taxon>rosids</taxon>
        <taxon>fabids</taxon>
        <taxon>Rosales</taxon>
        <taxon>Cannabaceae</taxon>
        <taxon>Parasponia</taxon>
    </lineage>
</organism>
<dbReference type="AlphaFoldDB" id="A0A2P5DYC9"/>
<gene>
    <name evidence="1" type="ORF">PanWU01x14_019420</name>
</gene>
<evidence type="ECO:0000313" key="2">
    <source>
        <dbReference type="Proteomes" id="UP000237105"/>
    </source>
</evidence>
<keyword evidence="2" id="KW-1185">Reference proteome</keyword>
<protein>
    <submittedName>
        <fullName evidence="1">Uncharacterized protein</fullName>
    </submittedName>
</protein>
<sequence length="49" mass="5840">AENEDLRRRGKSFTTISKCSYSSCSIRQHRSYSVTTCWSRIIRIQSRQR</sequence>
<dbReference type="Proteomes" id="UP000237105">
    <property type="component" value="Unassembled WGS sequence"/>
</dbReference>
<evidence type="ECO:0000313" key="1">
    <source>
        <dbReference type="EMBL" id="PON78304.1"/>
    </source>
</evidence>
<name>A0A2P5DYC9_PARAD</name>
<dbReference type="EMBL" id="JXTB01000009">
    <property type="protein sequence ID" value="PON78304.1"/>
    <property type="molecule type" value="Genomic_DNA"/>
</dbReference>
<proteinExistence type="predicted"/>
<reference evidence="2" key="1">
    <citation type="submission" date="2016-06" db="EMBL/GenBank/DDBJ databases">
        <title>Parallel loss of symbiosis genes in relatives of nitrogen-fixing non-legume Parasponia.</title>
        <authorList>
            <person name="Van Velzen R."/>
            <person name="Holmer R."/>
            <person name="Bu F."/>
            <person name="Rutten L."/>
            <person name="Van Zeijl A."/>
            <person name="Liu W."/>
            <person name="Santuari L."/>
            <person name="Cao Q."/>
            <person name="Sharma T."/>
            <person name="Shen D."/>
            <person name="Roswanjaya Y."/>
            <person name="Wardhani T."/>
            <person name="Kalhor M.S."/>
            <person name="Jansen J."/>
            <person name="Van den Hoogen J."/>
            <person name="Gungor B."/>
            <person name="Hartog M."/>
            <person name="Hontelez J."/>
            <person name="Verver J."/>
            <person name="Yang W.-C."/>
            <person name="Schijlen E."/>
            <person name="Repin R."/>
            <person name="Schilthuizen M."/>
            <person name="Schranz E."/>
            <person name="Heidstra R."/>
            <person name="Miyata K."/>
            <person name="Fedorova E."/>
            <person name="Kohlen W."/>
            <person name="Bisseling T."/>
            <person name="Smit S."/>
            <person name="Geurts R."/>
        </authorList>
    </citation>
    <scope>NUCLEOTIDE SEQUENCE [LARGE SCALE GENOMIC DNA]</scope>
    <source>
        <strain evidence="2">cv. WU1-14</strain>
    </source>
</reference>
<comment type="caution">
    <text evidence="1">The sequence shown here is derived from an EMBL/GenBank/DDBJ whole genome shotgun (WGS) entry which is preliminary data.</text>
</comment>
<accession>A0A2P5DYC9</accession>
<feature type="non-terminal residue" evidence="1">
    <location>
        <position position="1"/>
    </location>
</feature>